<proteinExistence type="predicted"/>
<dbReference type="EMBL" id="PQXI01000080">
    <property type="protein sequence ID" value="TGO25422.1"/>
    <property type="molecule type" value="Genomic_DNA"/>
</dbReference>
<protein>
    <submittedName>
        <fullName evidence="1">Uncharacterized protein</fullName>
    </submittedName>
</protein>
<comment type="caution">
    <text evidence="1">The sequence shown here is derived from an EMBL/GenBank/DDBJ whole genome shotgun (WGS) entry which is preliminary data.</text>
</comment>
<sequence>MTSLTIDPIVLTGRSQGDPIEHHMEDLLPQSLTYLGLTWSDEVKSFANTLPASMRFLTEVELIAPSQEVSWNSYTEERDEILKPVKQVFLEKGVICSIRGISPENGFPGFRTVGQDD</sequence>
<gene>
    <name evidence="1" type="ORF">BPAE_0080g00130</name>
</gene>
<name>A0A4Z1FRA7_9HELO</name>
<evidence type="ECO:0000313" key="1">
    <source>
        <dbReference type="EMBL" id="TGO25422.1"/>
    </source>
</evidence>
<keyword evidence="2" id="KW-1185">Reference proteome</keyword>
<evidence type="ECO:0000313" key="2">
    <source>
        <dbReference type="Proteomes" id="UP000297910"/>
    </source>
</evidence>
<reference evidence="1 2" key="1">
    <citation type="submission" date="2017-12" db="EMBL/GenBank/DDBJ databases">
        <title>Comparative genomics of Botrytis spp.</title>
        <authorList>
            <person name="Valero-Jimenez C.A."/>
            <person name="Tapia P."/>
            <person name="Veloso J."/>
            <person name="Silva-Moreno E."/>
            <person name="Staats M."/>
            <person name="Valdes J.H."/>
            <person name="Van Kan J.A.L."/>
        </authorList>
    </citation>
    <scope>NUCLEOTIDE SEQUENCE [LARGE SCALE GENOMIC DNA]</scope>
    <source>
        <strain evidence="1 2">Bp0003</strain>
    </source>
</reference>
<organism evidence="1 2">
    <name type="scientific">Botrytis paeoniae</name>
    <dbReference type="NCBI Taxonomy" id="278948"/>
    <lineage>
        <taxon>Eukaryota</taxon>
        <taxon>Fungi</taxon>
        <taxon>Dikarya</taxon>
        <taxon>Ascomycota</taxon>
        <taxon>Pezizomycotina</taxon>
        <taxon>Leotiomycetes</taxon>
        <taxon>Helotiales</taxon>
        <taxon>Sclerotiniaceae</taxon>
        <taxon>Botrytis</taxon>
    </lineage>
</organism>
<accession>A0A4Z1FRA7</accession>
<dbReference type="Proteomes" id="UP000297910">
    <property type="component" value="Unassembled WGS sequence"/>
</dbReference>
<dbReference type="AlphaFoldDB" id="A0A4Z1FRA7"/>